<evidence type="ECO:0000313" key="5">
    <source>
        <dbReference type="Proteomes" id="UP000066480"/>
    </source>
</evidence>
<gene>
    <name evidence="4" type="ORF">VV02_02545</name>
</gene>
<evidence type="ECO:0000256" key="2">
    <source>
        <dbReference type="SAM" id="Phobius"/>
    </source>
</evidence>
<proteinExistence type="predicted"/>
<dbReference type="Proteomes" id="UP000066480">
    <property type="component" value="Chromosome"/>
</dbReference>
<feature type="region of interest" description="Disordered" evidence="1">
    <location>
        <begin position="100"/>
        <end position="166"/>
    </location>
</feature>
<reference evidence="4 5" key="1">
    <citation type="submission" date="2015-03" db="EMBL/GenBank/DDBJ databases">
        <title>Luteipulveratus halotolerans sp. nov., a novel actinobacterium (Dermacoccaceae) from Sarawak, Malaysia.</title>
        <authorList>
            <person name="Juboi H."/>
            <person name="Basik A."/>
            <person name="Shamsul S.S."/>
            <person name="Arnold P."/>
            <person name="Schmitt E.K."/>
            <person name="Sanglier J.-J."/>
            <person name="Yeo T."/>
        </authorList>
    </citation>
    <scope>NUCLEOTIDE SEQUENCE [LARGE SCALE GENOMIC DNA]</scope>
    <source>
        <strain evidence="4 5">MN07-A0370</strain>
    </source>
</reference>
<keyword evidence="2" id="KW-1133">Transmembrane helix</keyword>
<name>A0A0K1JE59_9MICO</name>
<dbReference type="KEGG" id="lmoi:VV02_02545"/>
<accession>A0A0K1JE59</accession>
<dbReference type="EMBL" id="CP011112">
    <property type="protein sequence ID" value="AKU15002.1"/>
    <property type="molecule type" value="Genomic_DNA"/>
</dbReference>
<feature type="compositionally biased region" description="Polar residues" evidence="1">
    <location>
        <begin position="100"/>
        <end position="113"/>
    </location>
</feature>
<feature type="compositionally biased region" description="Low complexity" evidence="1">
    <location>
        <begin position="147"/>
        <end position="157"/>
    </location>
</feature>
<dbReference type="RefSeq" id="WP_052589570.1">
    <property type="nucleotide sequence ID" value="NZ_CP011112.1"/>
</dbReference>
<organism evidence="4 5">
    <name type="scientific">Luteipulveratus mongoliensis</name>
    <dbReference type="NCBI Taxonomy" id="571913"/>
    <lineage>
        <taxon>Bacteria</taxon>
        <taxon>Bacillati</taxon>
        <taxon>Actinomycetota</taxon>
        <taxon>Actinomycetes</taxon>
        <taxon>Micrococcales</taxon>
        <taxon>Dermacoccaceae</taxon>
        <taxon>Luteipulveratus</taxon>
    </lineage>
</organism>
<feature type="signal peptide" evidence="3">
    <location>
        <begin position="1"/>
        <end position="28"/>
    </location>
</feature>
<dbReference type="STRING" id="571913.VV02_02545"/>
<evidence type="ECO:0000256" key="1">
    <source>
        <dbReference type="SAM" id="MobiDB-lite"/>
    </source>
</evidence>
<evidence type="ECO:0008006" key="6">
    <source>
        <dbReference type="Google" id="ProtNLM"/>
    </source>
</evidence>
<sequence length="201" mass="20452">MKIVRKLATAAVLAAPLALVGMAGPASAHVPGAKADCDGLTFKATKYNSHADNTVTVKIDDAVVSGWDAKKFGKDVDGAVAIPQDAKTHTWAVIIVTSEDPTGSHGWTKTESGSVGPCGETPTPSTPPTTEEPTTPPPTTAVPTTPPAMETPTPSETVTGPPVQTDFVNDGSANLVPLAAAGAFASVTAAGAFVARRRTRR</sequence>
<evidence type="ECO:0000256" key="3">
    <source>
        <dbReference type="SAM" id="SignalP"/>
    </source>
</evidence>
<dbReference type="AlphaFoldDB" id="A0A0K1JE59"/>
<keyword evidence="5" id="KW-1185">Reference proteome</keyword>
<feature type="chain" id="PRO_5005461955" description="Gram-positive cocci surface proteins LPxTG domain-containing protein" evidence="3">
    <location>
        <begin position="29"/>
        <end position="201"/>
    </location>
</feature>
<protein>
    <recommendedName>
        <fullName evidence="6">Gram-positive cocci surface proteins LPxTG domain-containing protein</fullName>
    </recommendedName>
</protein>
<evidence type="ECO:0000313" key="4">
    <source>
        <dbReference type="EMBL" id="AKU15002.1"/>
    </source>
</evidence>
<keyword evidence="2" id="KW-0812">Transmembrane</keyword>
<feature type="compositionally biased region" description="Low complexity" evidence="1">
    <location>
        <begin position="120"/>
        <end position="133"/>
    </location>
</feature>
<keyword evidence="3" id="KW-0732">Signal</keyword>
<feature type="transmembrane region" description="Helical" evidence="2">
    <location>
        <begin position="175"/>
        <end position="195"/>
    </location>
</feature>
<feature type="compositionally biased region" description="Pro residues" evidence="1">
    <location>
        <begin position="134"/>
        <end position="146"/>
    </location>
</feature>
<keyword evidence="2" id="KW-0472">Membrane</keyword>